<reference evidence="1 2" key="1">
    <citation type="submission" date="2021-05" db="EMBL/GenBank/DDBJ databases">
        <title>Bacteria Genome sequencing.</title>
        <authorList>
            <person name="Takabe Y."/>
            <person name="Nakajima Y."/>
            <person name="Suzuki S."/>
            <person name="Shiozaki T."/>
        </authorList>
    </citation>
    <scope>NUCLEOTIDE SEQUENCE [LARGE SCALE GENOMIC DNA]</scope>
    <source>
        <strain evidence="1 2">AI_62</strain>
    </source>
</reference>
<evidence type="ECO:0000313" key="1">
    <source>
        <dbReference type="EMBL" id="GIT96633.1"/>
    </source>
</evidence>
<name>A0ABQ4NQI6_9RHOB</name>
<dbReference type="Proteomes" id="UP000786693">
    <property type="component" value="Unassembled WGS sequence"/>
</dbReference>
<proteinExistence type="predicted"/>
<protein>
    <submittedName>
        <fullName evidence="1">Uncharacterized protein</fullName>
    </submittedName>
</protein>
<comment type="caution">
    <text evidence="1">The sequence shown here is derived from an EMBL/GenBank/DDBJ whole genome shotgun (WGS) entry which is preliminary data.</text>
</comment>
<gene>
    <name evidence="1" type="ORF">JANAI62_32560</name>
</gene>
<sequence length="67" mass="7509">MHGFEAVAANDLDERVIGLHAGPRCAKIRRTGFRPLPTCAIILTEFWEPRVLNGQIPANRGKRSARR</sequence>
<organism evidence="1 2">
    <name type="scientific">Jannaschia pagri</name>
    <dbReference type="NCBI Taxonomy" id="2829797"/>
    <lineage>
        <taxon>Bacteria</taxon>
        <taxon>Pseudomonadati</taxon>
        <taxon>Pseudomonadota</taxon>
        <taxon>Alphaproteobacteria</taxon>
        <taxon>Rhodobacterales</taxon>
        <taxon>Roseobacteraceae</taxon>
        <taxon>Jannaschia</taxon>
    </lineage>
</organism>
<keyword evidence="2" id="KW-1185">Reference proteome</keyword>
<dbReference type="EMBL" id="BPFH01000007">
    <property type="protein sequence ID" value="GIT96633.1"/>
    <property type="molecule type" value="Genomic_DNA"/>
</dbReference>
<accession>A0ABQ4NQI6</accession>
<evidence type="ECO:0000313" key="2">
    <source>
        <dbReference type="Proteomes" id="UP000786693"/>
    </source>
</evidence>